<dbReference type="Proteomes" id="UP001140502">
    <property type="component" value="Unassembled WGS sequence"/>
</dbReference>
<feature type="region of interest" description="Disordered" evidence="2">
    <location>
        <begin position="1"/>
        <end position="112"/>
    </location>
</feature>
<protein>
    <submittedName>
        <fullName evidence="3">Uncharacterized protein</fullName>
    </submittedName>
</protein>
<sequence>MERLKSHGSADPYQTNPSDFDDLAKDNDIPGSSSSQRHVAQLRSDDHKGDGMDKKMQKQSAKKDRRGAMKQIAMPSKEFESGHKDAVSAKRHASPIQTPSKKRRGLAANSNEPVRYDEGMATKVLRDLDAKVQELQAKVQQLEDEKAAKYDRDVSVFNDLTERVRSMGSRIEELETRLNTHQTDSEKALDNVTLLSLSLSGEYGRLAEAMVNSLELLFRDVTALKLGAINASTRRETTEELETVKDEEVKVKEEATSEGPVAV</sequence>
<name>A0A9W8WGK8_9HYPO</name>
<gene>
    <name evidence="3" type="ORF">N0V84_003865</name>
</gene>
<comment type="caution">
    <text evidence="3">The sequence shown here is derived from an EMBL/GenBank/DDBJ whole genome shotgun (WGS) entry which is preliminary data.</text>
</comment>
<organism evidence="3 4">
    <name type="scientific">Fusarium piperis</name>
    <dbReference type="NCBI Taxonomy" id="1435070"/>
    <lineage>
        <taxon>Eukaryota</taxon>
        <taxon>Fungi</taxon>
        <taxon>Dikarya</taxon>
        <taxon>Ascomycota</taxon>
        <taxon>Pezizomycotina</taxon>
        <taxon>Sordariomycetes</taxon>
        <taxon>Hypocreomycetidae</taxon>
        <taxon>Hypocreales</taxon>
        <taxon>Nectriaceae</taxon>
        <taxon>Fusarium</taxon>
        <taxon>Fusarium solani species complex</taxon>
    </lineage>
</organism>
<feature type="compositionally biased region" description="Basic and acidic residues" evidence="2">
    <location>
        <begin position="43"/>
        <end position="56"/>
    </location>
</feature>
<evidence type="ECO:0000256" key="2">
    <source>
        <dbReference type="SAM" id="MobiDB-lite"/>
    </source>
</evidence>
<evidence type="ECO:0000313" key="4">
    <source>
        <dbReference type="Proteomes" id="UP001140502"/>
    </source>
</evidence>
<dbReference type="AlphaFoldDB" id="A0A9W8WGK8"/>
<evidence type="ECO:0000256" key="1">
    <source>
        <dbReference type="SAM" id="Coils"/>
    </source>
</evidence>
<proteinExistence type="predicted"/>
<accession>A0A9W8WGK8</accession>
<reference evidence="3" key="1">
    <citation type="submission" date="2022-10" db="EMBL/GenBank/DDBJ databases">
        <title>Tapping the CABI collections for fungal endophytes: first genome assemblies for Collariella, Neodidymelliopsis, Ascochyta clinopodiicola, Didymella pomorum, Didymosphaeria variabile, Neocosmospora piperis and Neocucurbitaria cava.</title>
        <authorList>
            <person name="Hill R."/>
        </authorList>
    </citation>
    <scope>NUCLEOTIDE SEQUENCE</scope>
    <source>
        <strain evidence="3">IMI 366586</strain>
    </source>
</reference>
<feature type="compositionally biased region" description="Basic and acidic residues" evidence="2">
    <location>
        <begin position="77"/>
        <end position="88"/>
    </location>
</feature>
<dbReference type="EMBL" id="JAPEUR010000059">
    <property type="protein sequence ID" value="KAJ4324442.1"/>
    <property type="molecule type" value="Genomic_DNA"/>
</dbReference>
<evidence type="ECO:0000313" key="3">
    <source>
        <dbReference type="EMBL" id="KAJ4324442.1"/>
    </source>
</evidence>
<keyword evidence="1" id="KW-0175">Coiled coil</keyword>
<feature type="coiled-coil region" evidence="1">
    <location>
        <begin position="125"/>
        <end position="191"/>
    </location>
</feature>
<keyword evidence="4" id="KW-1185">Reference proteome</keyword>